<dbReference type="InterPro" id="IPR011548">
    <property type="entry name" value="HIBADH"/>
</dbReference>
<protein>
    <submittedName>
        <fullName evidence="9">3-hydroxyisobutyrate dehydrogenase</fullName>
        <ecNumber evidence="9">1.1.1.31</ecNumber>
    </submittedName>
</protein>
<evidence type="ECO:0000256" key="2">
    <source>
        <dbReference type="ARBA" id="ARBA00009080"/>
    </source>
</evidence>
<evidence type="ECO:0000313" key="10">
    <source>
        <dbReference type="Proteomes" id="UP000663792"/>
    </source>
</evidence>
<keyword evidence="10" id="KW-1185">Reference proteome</keyword>
<dbReference type="NCBIfam" id="TIGR01692">
    <property type="entry name" value="HIBADH"/>
    <property type="match status" value="1"/>
</dbReference>
<dbReference type="InterPro" id="IPR008927">
    <property type="entry name" value="6-PGluconate_DH-like_C_sf"/>
</dbReference>
<dbReference type="EC" id="1.1.1.31" evidence="9"/>
<evidence type="ECO:0000256" key="6">
    <source>
        <dbReference type="PIRSR" id="PIRSR000103-1"/>
    </source>
</evidence>
<evidence type="ECO:0000313" key="9">
    <source>
        <dbReference type="EMBL" id="MBM9468015.1"/>
    </source>
</evidence>
<feature type="active site" evidence="6">
    <location>
        <position position="170"/>
    </location>
</feature>
<dbReference type="InterPro" id="IPR029154">
    <property type="entry name" value="HIBADH-like_NADP-bd"/>
</dbReference>
<comment type="caution">
    <text evidence="9">The sequence shown here is derived from an EMBL/GenBank/DDBJ whole genome shotgun (WGS) entry which is preliminary data.</text>
</comment>
<evidence type="ECO:0000256" key="1">
    <source>
        <dbReference type="ARBA" id="ARBA00005023"/>
    </source>
</evidence>
<proteinExistence type="inferred from homology"/>
<dbReference type="PANTHER" id="PTHR22981">
    <property type="entry name" value="3-HYDROXYISOBUTYRATE DEHYDROGENASE-RELATED"/>
    <property type="match status" value="1"/>
</dbReference>
<dbReference type="InterPro" id="IPR036291">
    <property type="entry name" value="NAD(P)-bd_dom_sf"/>
</dbReference>
<gene>
    <name evidence="9" type="primary">mmsB</name>
    <name evidence="9" type="ORF">JL106_12060</name>
</gene>
<keyword evidence="3" id="KW-0101">Branched-chain amino acid catabolism</keyword>
<dbReference type="InterPro" id="IPR015815">
    <property type="entry name" value="HIBADH-related"/>
</dbReference>
<dbReference type="Pfam" id="PF03446">
    <property type="entry name" value="NAD_binding_2"/>
    <property type="match status" value="1"/>
</dbReference>
<evidence type="ECO:0000259" key="7">
    <source>
        <dbReference type="Pfam" id="PF03446"/>
    </source>
</evidence>
<dbReference type="Pfam" id="PF14833">
    <property type="entry name" value="NAD_binding_11"/>
    <property type="match status" value="1"/>
</dbReference>
<dbReference type="SUPFAM" id="SSF48179">
    <property type="entry name" value="6-phosphogluconate dehydrogenase C-terminal domain-like"/>
    <property type="match status" value="1"/>
</dbReference>
<dbReference type="AlphaFoldDB" id="A0A938Y8Y0"/>
<dbReference type="InterPro" id="IPR013328">
    <property type="entry name" value="6PGD_dom2"/>
</dbReference>
<dbReference type="Proteomes" id="UP000663792">
    <property type="component" value="Unassembled WGS sequence"/>
</dbReference>
<dbReference type="GO" id="GO:0009083">
    <property type="term" value="P:branched-chain amino acid catabolic process"/>
    <property type="evidence" value="ECO:0007669"/>
    <property type="project" value="UniProtKB-KW"/>
</dbReference>
<feature type="domain" description="3-hydroxyisobutyrate dehydrogenase-like NAD-binding" evidence="8">
    <location>
        <begin position="164"/>
        <end position="290"/>
    </location>
</feature>
<dbReference type="PIRSF" id="PIRSF000103">
    <property type="entry name" value="HIBADH"/>
    <property type="match status" value="1"/>
</dbReference>
<reference evidence="9" key="1">
    <citation type="submission" date="2021-01" db="EMBL/GenBank/DDBJ databases">
        <title>YIM 132084 draft genome.</title>
        <authorList>
            <person name="An D."/>
        </authorList>
    </citation>
    <scope>NUCLEOTIDE SEQUENCE</scope>
    <source>
        <strain evidence="9">YIM 132084</strain>
    </source>
</reference>
<comment type="similarity">
    <text evidence="2">Belongs to the HIBADH-related family.</text>
</comment>
<dbReference type="GO" id="GO:0051287">
    <property type="term" value="F:NAD binding"/>
    <property type="evidence" value="ECO:0007669"/>
    <property type="project" value="InterPro"/>
</dbReference>
<name>A0A938Y8Y0_9ACTN</name>
<dbReference type="EMBL" id="JAERWK010000015">
    <property type="protein sequence ID" value="MBM9468015.1"/>
    <property type="molecule type" value="Genomic_DNA"/>
</dbReference>
<feature type="domain" description="6-phosphogluconate dehydrogenase NADP-binding" evidence="7">
    <location>
        <begin position="2"/>
        <end position="161"/>
    </location>
</feature>
<evidence type="ECO:0000256" key="4">
    <source>
        <dbReference type="ARBA" id="ARBA00023002"/>
    </source>
</evidence>
<dbReference type="InterPro" id="IPR006115">
    <property type="entry name" value="6PGDH_NADP-bd"/>
</dbReference>
<evidence type="ECO:0000256" key="5">
    <source>
        <dbReference type="ARBA" id="ARBA00023027"/>
    </source>
</evidence>
<keyword evidence="5" id="KW-0520">NAD</keyword>
<organism evidence="9 10">
    <name type="scientific">Nakamurella leprariae</name>
    <dbReference type="NCBI Taxonomy" id="2803911"/>
    <lineage>
        <taxon>Bacteria</taxon>
        <taxon>Bacillati</taxon>
        <taxon>Actinomycetota</taxon>
        <taxon>Actinomycetes</taxon>
        <taxon>Nakamurellales</taxon>
        <taxon>Nakamurellaceae</taxon>
        <taxon>Nakamurella</taxon>
    </lineage>
</organism>
<sequence length="307" mass="30963">MKVAWIGLGNMGGPMAGNLVAAGYTVTGYDPSEQAQRSAAEHGVSVATVLAEAVAGADVVFTMLPNGRLVSSVLLDADGVLDHLPAGALVVDSSTIDIATARELHEAVTGRGFRFLDAPVSGGVFGAAAGTLTFMVGGTGENLEAARPLIEVLAGRVFHAGGPGAGQSAKLANNMMLAINTAGLAEGATLADRLGLDPAVFYQIAEVSSGSSWALKNWYPSPGVVETAAVNHDFNGGFAVSLMRKDVGLALEAGAGAGLDLPYASRALADLDRLIEAGWSGKDTASMVKLVDGTLPDPGSTADATAD</sequence>
<evidence type="ECO:0000256" key="3">
    <source>
        <dbReference type="ARBA" id="ARBA00022456"/>
    </source>
</evidence>
<keyword evidence="4 9" id="KW-0560">Oxidoreductase</keyword>
<dbReference type="GO" id="GO:0050661">
    <property type="term" value="F:NADP binding"/>
    <property type="evidence" value="ECO:0007669"/>
    <property type="project" value="InterPro"/>
</dbReference>
<accession>A0A938Y8Y0</accession>
<dbReference type="Gene3D" id="1.10.1040.10">
    <property type="entry name" value="N-(1-d-carboxylethyl)-l-norvaline Dehydrogenase, domain 2"/>
    <property type="match status" value="1"/>
</dbReference>
<dbReference type="PANTHER" id="PTHR22981:SF7">
    <property type="entry name" value="3-HYDROXYISOBUTYRATE DEHYDROGENASE, MITOCHONDRIAL"/>
    <property type="match status" value="1"/>
</dbReference>
<dbReference type="Gene3D" id="3.40.50.720">
    <property type="entry name" value="NAD(P)-binding Rossmann-like Domain"/>
    <property type="match status" value="1"/>
</dbReference>
<dbReference type="SUPFAM" id="SSF51735">
    <property type="entry name" value="NAD(P)-binding Rossmann-fold domains"/>
    <property type="match status" value="1"/>
</dbReference>
<dbReference type="GO" id="GO:0008442">
    <property type="term" value="F:3-hydroxyisobutyrate dehydrogenase activity"/>
    <property type="evidence" value="ECO:0007669"/>
    <property type="project" value="UniProtKB-EC"/>
</dbReference>
<comment type="pathway">
    <text evidence="1">Amino-acid degradation.</text>
</comment>
<evidence type="ECO:0000259" key="8">
    <source>
        <dbReference type="Pfam" id="PF14833"/>
    </source>
</evidence>